<evidence type="ECO:0000313" key="2">
    <source>
        <dbReference type="Proteomes" id="UP000547931"/>
    </source>
</evidence>
<dbReference type="AlphaFoldDB" id="A0A7X5TNC9"/>
<dbReference type="EMBL" id="PUJV01000040">
    <property type="protein sequence ID" value="NHB98569.1"/>
    <property type="molecule type" value="Genomic_DNA"/>
</dbReference>
<name>A0A7X5TNC9_9GAMM</name>
<reference evidence="1 2" key="1">
    <citation type="submission" date="2018-02" db="EMBL/GenBank/DDBJ databases">
        <authorList>
            <person name="Machado R.A."/>
        </authorList>
    </citation>
    <scope>NUCLEOTIDE SEQUENCE [LARGE SCALE GENOMIC DNA]</scope>
    <source>
        <strain evidence="1 2">DSM 23271</strain>
    </source>
</reference>
<protein>
    <submittedName>
        <fullName evidence="1">Uncharacterized protein</fullName>
    </submittedName>
</protein>
<proteinExistence type="predicted"/>
<organism evidence="1 2">
    <name type="scientific">Photorhabdus stackebrandtii</name>
    <dbReference type="NCBI Taxonomy" id="1123042"/>
    <lineage>
        <taxon>Bacteria</taxon>
        <taxon>Pseudomonadati</taxon>
        <taxon>Pseudomonadota</taxon>
        <taxon>Gammaproteobacteria</taxon>
        <taxon>Enterobacterales</taxon>
        <taxon>Morganellaceae</taxon>
        <taxon>Photorhabdus</taxon>
    </lineage>
</organism>
<dbReference type="Proteomes" id="UP000547931">
    <property type="component" value="Unassembled WGS sequence"/>
</dbReference>
<accession>A0A7X5TNC9</accession>
<gene>
    <name evidence="1" type="ORF">C5470_20340</name>
</gene>
<evidence type="ECO:0000313" key="1">
    <source>
        <dbReference type="EMBL" id="NHB98569.1"/>
    </source>
</evidence>
<comment type="caution">
    <text evidence="1">The sequence shown here is derived from an EMBL/GenBank/DDBJ whole genome shotgun (WGS) entry which is preliminary data.</text>
</comment>
<keyword evidence="2" id="KW-1185">Reference proteome</keyword>
<sequence>MSDNQKEILKRLRRDPLMKPSELADIFGIGSSCTSGHKNIVHFEQRCSALVLSLKFTNNPSLSHNKVKNFSESK</sequence>